<evidence type="ECO:0000259" key="10">
    <source>
        <dbReference type="Pfam" id="PF01909"/>
    </source>
</evidence>
<evidence type="ECO:0000256" key="1">
    <source>
        <dbReference type="ARBA" id="ARBA00001946"/>
    </source>
</evidence>
<dbReference type="EMBL" id="CP002017">
    <property type="protein sequence ID" value="ADG07599.1"/>
    <property type="molecule type" value="Genomic_DNA"/>
</dbReference>
<name>D5WVQ6_KYRT2</name>
<evidence type="ECO:0000256" key="8">
    <source>
        <dbReference type="ARBA" id="ARBA00022842"/>
    </source>
</evidence>
<dbReference type="GO" id="GO:0005524">
    <property type="term" value="F:ATP binding"/>
    <property type="evidence" value="ECO:0007669"/>
    <property type="project" value="UniProtKB-KW"/>
</dbReference>
<keyword evidence="5" id="KW-0479">Metal-binding</keyword>
<reference evidence="11 12" key="1">
    <citation type="journal article" date="2011" name="Stand. Genomic Sci.">
        <title>Complete genome sequence of the thermophilic, hydrogen-oxidizing Bacillus tusciae type strain (T2) and reclassification in the new genus, Kyrpidia gen. nov. as Kyrpidia tusciae comb. nov. and emendation of the family Alicyclobacillaceae da Costa and Rainey, 2010.</title>
        <authorList>
            <person name="Klenk H.P."/>
            <person name="Lapidus A."/>
            <person name="Chertkov O."/>
            <person name="Copeland A."/>
            <person name="Del Rio T.G."/>
            <person name="Nolan M."/>
            <person name="Lucas S."/>
            <person name="Chen F."/>
            <person name="Tice H."/>
            <person name="Cheng J.F."/>
            <person name="Han C."/>
            <person name="Bruce D."/>
            <person name="Goodwin L."/>
            <person name="Pitluck S."/>
            <person name="Pati A."/>
            <person name="Ivanova N."/>
            <person name="Mavromatis K."/>
            <person name="Daum C."/>
            <person name="Chen A."/>
            <person name="Palaniappan K."/>
            <person name="Chang Y.J."/>
            <person name="Land M."/>
            <person name="Hauser L."/>
            <person name="Jeffries C.D."/>
            <person name="Detter J.C."/>
            <person name="Rohde M."/>
            <person name="Abt B."/>
            <person name="Pukall R."/>
            <person name="Goker M."/>
            <person name="Bristow J."/>
            <person name="Markowitz V."/>
            <person name="Hugenholtz P."/>
            <person name="Eisen J.A."/>
        </authorList>
    </citation>
    <scope>NUCLEOTIDE SEQUENCE [LARGE SCALE GENOMIC DNA]</scope>
    <source>
        <strain evidence="11 12">DSM 2912</strain>
    </source>
</reference>
<dbReference type="Gene3D" id="3.30.460.10">
    <property type="entry name" value="Beta Polymerase, domain 2"/>
    <property type="match status" value="1"/>
</dbReference>
<evidence type="ECO:0000256" key="6">
    <source>
        <dbReference type="ARBA" id="ARBA00022741"/>
    </source>
</evidence>
<evidence type="ECO:0000256" key="5">
    <source>
        <dbReference type="ARBA" id="ARBA00022723"/>
    </source>
</evidence>
<evidence type="ECO:0000256" key="2">
    <source>
        <dbReference type="ARBA" id="ARBA00022649"/>
    </source>
</evidence>
<organism evidence="11 12">
    <name type="scientific">Kyrpidia tusciae (strain DSM 2912 / NBRC 15312 / T2)</name>
    <name type="common">Bacillus tusciae</name>
    <dbReference type="NCBI Taxonomy" id="562970"/>
    <lineage>
        <taxon>Bacteria</taxon>
        <taxon>Bacillati</taxon>
        <taxon>Bacillota</taxon>
        <taxon>Bacilli</taxon>
        <taxon>Bacillales</taxon>
        <taxon>Alicyclobacillaceae</taxon>
        <taxon>Kyrpidia</taxon>
    </lineage>
</organism>
<evidence type="ECO:0000256" key="4">
    <source>
        <dbReference type="ARBA" id="ARBA00022695"/>
    </source>
</evidence>
<dbReference type="GO" id="GO:0046872">
    <property type="term" value="F:metal ion binding"/>
    <property type="evidence" value="ECO:0007669"/>
    <property type="project" value="UniProtKB-KW"/>
</dbReference>
<evidence type="ECO:0000256" key="3">
    <source>
        <dbReference type="ARBA" id="ARBA00022679"/>
    </source>
</evidence>
<keyword evidence="2" id="KW-1277">Toxin-antitoxin system</keyword>
<dbReference type="PANTHER" id="PTHR33571:SF14">
    <property type="entry name" value="PROTEIN ADENYLYLTRANSFERASE MJ0435-RELATED"/>
    <property type="match status" value="1"/>
</dbReference>
<keyword evidence="6" id="KW-0547">Nucleotide-binding</keyword>
<evidence type="ECO:0000313" key="12">
    <source>
        <dbReference type="Proteomes" id="UP000002368"/>
    </source>
</evidence>
<dbReference type="eggNOG" id="COG1669">
    <property type="taxonomic scope" value="Bacteria"/>
</dbReference>
<dbReference type="AlphaFoldDB" id="D5WVQ6"/>
<keyword evidence="4" id="KW-0548">Nucleotidyltransferase</keyword>
<dbReference type="KEGG" id="bts:Btus_2970"/>
<dbReference type="Proteomes" id="UP000002368">
    <property type="component" value="Chromosome"/>
</dbReference>
<accession>D5WVQ6</accession>
<dbReference type="InterPro" id="IPR043519">
    <property type="entry name" value="NT_sf"/>
</dbReference>
<evidence type="ECO:0000256" key="7">
    <source>
        <dbReference type="ARBA" id="ARBA00022840"/>
    </source>
</evidence>
<keyword evidence="3" id="KW-0808">Transferase</keyword>
<keyword evidence="8" id="KW-0460">Magnesium</keyword>
<dbReference type="SUPFAM" id="SSF81301">
    <property type="entry name" value="Nucleotidyltransferase"/>
    <property type="match status" value="1"/>
</dbReference>
<dbReference type="CDD" id="cd05403">
    <property type="entry name" value="NT_KNTase_like"/>
    <property type="match status" value="1"/>
</dbReference>
<comment type="similarity">
    <text evidence="9">Belongs to the MntA antitoxin family.</text>
</comment>
<dbReference type="Pfam" id="PF01909">
    <property type="entry name" value="NTP_transf_2"/>
    <property type="match status" value="1"/>
</dbReference>
<evidence type="ECO:0000313" key="11">
    <source>
        <dbReference type="EMBL" id="ADG07599.1"/>
    </source>
</evidence>
<dbReference type="InterPro" id="IPR052038">
    <property type="entry name" value="Type-VII_TA_antitoxin"/>
</dbReference>
<dbReference type="RefSeq" id="WP_013076879.1">
    <property type="nucleotide sequence ID" value="NC_014098.1"/>
</dbReference>
<evidence type="ECO:0000256" key="9">
    <source>
        <dbReference type="ARBA" id="ARBA00038276"/>
    </source>
</evidence>
<keyword evidence="12" id="KW-1185">Reference proteome</keyword>
<proteinExistence type="inferred from homology"/>
<dbReference type="InterPro" id="IPR002934">
    <property type="entry name" value="Polymerase_NTP_transf_dom"/>
</dbReference>
<keyword evidence="7" id="KW-0067">ATP-binding</keyword>
<gene>
    <name evidence="11" type="ordered locus">Btus_2970</name>
</gene>
<dbReference type="GO" id="GO:0016779">
    <property type="term" value="F:nucleotidyltransferase activity"/>
    <property type="evidence" value="ECO:0007669"/>
    <property type="project" value="UniProtKB-KW"/>
</dbReference>
<comment type="cofactor">
    <cofactor evidence="1">
        <name>Mg(2+)</name>
        <dbReference type="ChEBI" id="CHEBI:18420"/>
    </cofactor>
</comment>
<dbReference type="PANTHER" id="PTHR33571">
    <property type="entry name" value="SSL8005 PROTEIN"/>
    <property type="match status" value="1"/>
</dbReference>
<dbReference type="HOGENOM" id="CLU_130257_10_1_9"/>
<feature type="domain" description="Polymerase nucleotidyl transferase" evidence="10">
    <location>
        <begin position="10"/>
        <end position="93"/>
    </location>
</feature>
<sequence length="95" mass="11247">MKREDIEKILKEQKPFLAEKFFVSRIGVFGSYARDQHTENSDIDILVEFIKPVGFEFFDLKEYLESVFNKPVDLVTVQALKPMMKDDIIREVQFQ</sequence>
<dbReference type="OrthoDB" id="9809668at2"/>
<protein>
    <submittedName>
        <fullName evidence="11">DNA polymerase beta domain protein region</fullName>
    </submittedName>
</protein>